<feature type="region of interest" description="Disordered" evidence="1">
    <location>
        <begin position="261"/>
        <end position="292"/>
    </location>
</feature>
<feature type="chain" id="PRO_5041268071" evidence="2">
    <location>
        <begin position="18"/>
        <end position="375"/>
    </location>
</feature>
<evidence type="ECO:0000313" key="3">
    <source>
        <dbReference type="Proteomes" id="UP000694891"/>
    </source>
</evidence>
<sequence length="375" mass="41705">MMILLLLLGACVSVGLSISIDQLNYGKTYRIPLRDKVSTMEFTPKGRYVKSVVWNRGYLMKNDRRKVIRGELVISNLTQKDSGSYVQRDVNRVLLSTDNLEVVAFTEHYSRSVGQSLKIISSLDPDSCNIYFFPGGSYETEIVRNGWLQQDSSDCTGFEFLKPCGILQEYLQSSCHGYFEIRDQDDNKVWVVKVDMDPEPFEQSYLGIGGGVLISALCTCCIRCCCCGKSSSDKERSEAAADEDNNDNENEPAVRVQEYDHEPTGARQNQLHEPSGMQRPAQPSYAPTAPLIHNPPFDFLPPAYSEIQNPLTDFVPPAYSEAIASSEPQHAVTVPLSSDSGPRFEVRGMDFDAAAPLGSDATQSNVYNSDKLNFL</sequence>
<keyword evidence="3" id="KW-1185">Reference proteome</keyword>
<accession>A0A9Y4KDL1</accession>
<name>A0A9Y4KDL1_9TELE</name>
<organism evidence="3 4">
    <name type="scientific">Stegastes partitus</name>
    <name type="common">bicolor damselfish</name>
    <dbReference type="NCBI Taxonomy" id="144197"/>
    <lineage>
        <taxon>Eukaryota</taxon>
        <taxon>Metazoa</taxon>
        <taxon>Chordata</taxon>
        <taxon>Craniata</taxon>
        <taxon>Vertebrata</taxon>
        <taxon>Euteleostomi</taxon>
        <taxon>Actinopterygii</taxon>
        <taxon>Neopterygii</taxon>
        <taxon>Teleostei</taxon>
        <taxon>Neoteleostei</taxon>
        <taxon>Acanthomorphata</taxon>
        <taxon>Ovalentaria</taxon>
        <taxon>Pomacentridae</taxon>
        <taxon>Stegastes</taxon>
    </lineage>
</organism>
<dbReference type="Proteomes" id="UP000694891">
    <property type="component" value="Unplaced"/>
</dbReference>
<protein>
    <submittedName>
        <fullName evidence="4">Uncharacterized protein LOC103365653 isoform X1</fullName>
    </submittedName>
</protein>
<proteinExistence type="predicted"/>
<evidence type="ECO:0000256" key="2">
    <source>
        <dbReference type="SAM" id="SignalP"/>
    </source>
</evidence>
<gene>
    <name evidence="4" type="primary">LOC103365653</name>
</gene>
<evidence type="ECO:0000256" key="1">
    <source>
        <dbReference type="SAM" id="MobiDB-lite"/>
    </source>
</evidence>
<dbReference type="AlphaFoldDB" id="A0A9Y4KDL1"/>
<dbReference type="RefSeq" id="XP_008291363.1">
    <property type="nucleotide sequence ID" value="XM_008293141.1"/>
</dbReference>
<keyword evidence="2" id="KW-0732">Signal</keyword>
<reference evidence="4" key="1">
    <citation type="submission" date="2025-08" db="UniProtKB">
        <authorList>
            <consortium name="RefSeq"/>
        </authorList>
    </citation>
    <scope>IDENTIFICATION</scope>
</reference>
<feature type="signal peptide" evidence="2">
    <location>
        <begin position="1"/>
        <end position="17"/>
    </location>
</feature>
<dbReference type="GeneID" id="103365653"/>
<evidence type="ECO:0000313" key="4">
    <source>
        <dbReference type="RefSeq" id="XP_008291363.1"/>
    </source>
</evidence>